<dbReference type="PANTHER" id="PTHR42928">
    <property type="entry name" value="TRICARBOXYLATE-BINDING PROTEIN"/>
    <property type="match status" value="1"/>
</dbReference>
<dbReference type="SUPFAM" id="SSF53850">
    <property type="entry name" value="Periplasmic binding protein-like II"/>
    <property type="match status" value="1"/>
</dbReference>
<dbReference type="Proteomes" id="UP000603940">
    <property type="component" value="Unassembled WGS sequence"/>
</dbReference>
<protein>
    <submittedName>
        <fullName evidence="3">Tripartite tricarboxylate transporter substrate binding protein</fullName>
    </submittedName>
</protein>
<evidence type="ECO:0000256" key="1">
    <source>
        <dbReference type="ARBA" id="ARBA00006987"/>
    </source>
</evidence>
<dbReference type="Gene3D" id="3.40.190.10">
    <property type="entry name" value="Periplasmic binding protein-like II"/>
    <property type="match status" value="1"/>
</dbReference>
<evidence type="ECO:0000313" key="4">
    <source>
        <dbReference type="Proteomes" id="UP000603940"/>
    </source>
</evidence>
<comment type="similarity">
    <text evidence="1">Belongs to the UPF0065 (bug) family.</text>
</comment>
<dbReference type="PIRSF" id="PIRSF017082">
    <property type="entry name" value="YflP"/>
    <property type="match status" value="1"/>
</dbReference>
<evidence type="ECO:0000256" key="2">
    <source>
        <dbReference type="SAM" id="SignalP"/>
    </source>
</evidence>
<gene>
    <name evidence="3" type="ORF">IBL25_04570</name>
</gene>
<dbReference type="EMBL" id="JACTUZ010000009">
    <property type="protein sequence ID" value="MBC9176212.1"/>
    <property type="molecule type" value="Genomic_DNA"/>
</dbReference>
<dbReference type="Gene3D" id="3.40.190.150">
    <property type="entry name" value="Bordetella uptake gene, domain 1"/>
    <property type="match status" value="1"/>
</dbReference>
<feature type="signal peptide" evidence="2">
    <location>
        <begin position="1"/>
        <end position="28"/>
    </location>
</feature>
<organism evidence="3 4">
    <name type="scientific">Pseudoroseomonas ludipueritiae</name>
    <dbReference type="NCBI Taxonomy" id="198093"/>
    <lineage>
        <taxon>Bacteria</taxon>
        <taxon>Pseudomonadati</taxon>
        <taxon>Pseudomonadota</taxon>
        <taxon>Alphaproteobacteria</taxon>
        <taxon>Acetobacterales</taxon>
        <taxon>Acetobacteraceae</taxon>
        <taxon>Pseudoroseomonas</taxon>
    </lineage>
</organism>
<evidence type="ECO:0000313" key="3">
    <source>
        <dbReference type="EMBL" id="MBC9176212.1"/>
    </source>
</evidence>
<keyword evidence="4" id="KW-1185">Reference proteome</keyword>
<dbReference type="PANTHER" id="PTHR42928:SF5">
    <property type="entry name" value="BLR1237 PROTEIN"/>
    <property type="match status" value="1"/>
</dbReference>
<dbReference type="PROSITE" id="PS51318">
    <property type="entry name" value="TAT"/>
    <property type="match status" value="1"/>
</dbReference>
<sequence>MAPLSRRQALLAVPALIASLAGARSARADWPDRTVRLVVPFTPGSVTDVVARIVADTLSQVVGKAIVVDNKPGGSGVVGTMAVAGAPPDGSTLLMVTPTTAALNPHLLRRLPYDPIKDFVPIGQICECPYLLVIDPSLPAHTLPEFLELARKRGDLTYSYGNNSAQIAAAVLAKETGVDLLGIPYRGGPEALTDVMTGRVSATFTDFSNGLTQARDGKVRAIGVTSREPYGLAPEVPAIATAVPGFEMNIWFGLSGPTGLPTDLGGKIGKALQAALAQPILQKRLAEQGFQVAGGTAQQWSTLLNAELQRWGGFVRTAGIEPQ</sequence>
<comment type="caution">
    <text evidence="3">The sequence shown here is derived from an EMBL/GenBank/DDBJ whole genome shotgun (WGS) entry which is preliminary data.</text>
</comment>
<feature type="chain" id="PRO_5047405845" evidence="2">
    <location>
        <begin position="29"/>
        <end position="323"/>
    </location>
</feature>
<reference evidence="3 4" key="1">
    <citation type="journal article" date="2009" name="Int. J. Syst. Evol. Microbiol.">
        <title>Transfer of Teichococcus ludipueritiae and Muricoccus roseus to the genus Roseomonas, as Roseomonas ludipueritiae comb. nov. and Roseomonas rosea comb. nov., respectively, and emended description of the genus Roseomonas.</title>
        <authorList>
            <person name="Sanchez-Porro C."/>
            <person name="Gallego V."/>
            <person name="Busse H.J."/>
            <person name="Kampfer P."/>
            <person name="Ventosa A."/>
        </authorList>
    </citation>
    <scope>NUCLEOTIDE SEQUENCE [LARGE SCALE GENOMIC DNA]</scope>
    <source>
        <strain evidence="3 4">DSM 14915</strain>
    </source>
</reference>
<accession>A0ABR7R380</accession>
<dbReference type="Pfam" id="PF03401">
    <property type="entry name" value="TctC"/>
    <property type="match status" value="1"/>
</dbReference>
<keyword evidence="2" id="KW-0732">Signal</keyword>
<name>A0ABR7R380_9PROT</name>
<proteinExistence type="inferred from homology"/>
<dbReference type="InterPro" id="IPR006311">
    <property type="entry name" value="TAT_signal"/>
</dbReference>
<dbReference type="InterPro" id="IPR005064">
    <property type="entry name" value="BUG"/>
</dbReference>
<dbReference type="RefSeq" id="WP_187777373.1">
    <property type="nucleotide sequence ID" value="NZ_JACTUZ010000009.1"/>
</dbReference>
<dbReference type="InterPro" id="IPR042100">
    <property type="entry name" value="Bug_dom1"/>
</dbReference>